<dbReference type="InterPro" id="IPR007621">
    <property type="entry name" value="TPM_dom"/>
</dbReference>
<dbReference type="EMBL" id="BAAAGF010000001">
    <property type="protein sequence ID" value="GAA0740522.1"/>
    <property type="molecule type" value="Genomic_DNA"/>
</dbReference>
<comment type="caution">
    <text evidence="2">The sequence shown here is derived from an EMBL/GenBank/DDBJ whole genome shotgun (WGS) entry which is preliminary data.</text>
</comment>
<keyword evidence="3" id="KW-1185">Reference proteome</keyword>
<gene>
    <name evidence="2" type="ORF">GCM10009431_10760</name>
</gene>
<evidence type="ECO:0000313" key="3">
    <source>
        <dbReference type="Proteomes" id="UP001500736"/>
    </source>
</evidence>
<dbReference type="Proteomes" id="UP001500736">
    <property type="component" value="Unassembled WGS sequence"/>
</dbReference>
<accession>A0ABN1JIF4</accession>
<sequence length="166" mass="18993">MKKTIVLLFIIFISCKGHQPERKNPFSHLPKNEQQNIISDFSNLFSFEEENALSHKIADYESTTTNQIVVITIDSIVPNHLSIQEYAIEIGNYWGVGQYKKDNGLIIAICKPQKQVAIATGYETEKTLTDSICQDIIDTSMLPFFKKENYYQGINNALDSIIKKWN</sequence>
<dbReference type="PROSITE" id="PS51257">
    <property type="entry name" value="PROKAR_LIPOPROTEIN"/>
    <property type="match status" value="1"/>
</dbReference>
<dbReference type="Pfam" id="PF04536">
    <property type="entry name" value="TPM_phosphatase"/>
    <property type="match status" value="1"/>
</dbReference>
<protein>
    <recommendedName>
        <fullName evidence="1">TPM domain-containing protein</fullName>
    </recommendedName>
</protein>
<name>A0ABN1JIF4_9FLAO</name>
<proteinExistence type="predicted"/>
<evidence type="ECO:0000313" key="2">
    <source>
        <dbReference type="EMBL" id="GAA0740522.1"/>
    </source>
</evidence>
<dbReference type="Gene3D" id="3.10.310.50">
    <property type="match status" value="1"/>
</dbReference>
<dbReference type="PANTHER" id="PTHR30373">
    <property type="entry name" value="UPF0603 PROTEIN YGCG"/>
    <property type="match status" value="1"/>
</dbReference>
<organism evidence="2 3">
    <name type="scientific">Gaetbulibacter jejuensis</name>
    <dbReference type="NCBI Taxonomy" id="584607"/>
    <lineage>
        <taxon>Bacteria</taxon>
        <taxon>Pseudomonadati</taxon>
        <taxon>Bacteroidota</taxon>
        <taxon>Flavobacteriia</taxon>
        <taxon>Flavobacteriales</taxon>
        <taxon>Flavobacteriaceae</taxon>
        <taxon>Gaetbulibacter</taxon>
    </lineage>
</organism>
<dbReference type="PANTHER" id="PTHR30373:SF2">
    <property type="entry name" value="UPF0603 PROTEIN YGCG"/>
    <property type="match status" value="1"/>
</dbReference>
<feature type="domain" description="TPM" evidence="1">
    <location>
        <begin position="39"/>
        <end position="163"/>
    </location>
</feature>
<evidence type="ECO:0000259" key="1">
    <source>
        <dbReference type="Pfam" id="PF04536"/>
    </source>
</evidence>
<dbReference type="RefSeq" id="WP_343796407.1">
    <property type="nucleotide sequence ID" value="NZ_BAAAGF010000001.1"/>
</dbReference>
<reference evidence="2 3" key="1">
    <citation type="journal article" date="2019" name="Int. J. Syst. Evol. Microbiol.">
        <title>The Global Catalogue of Microorganisms (GCM) 10K type strain sequencing project: providing services to taxonomists for standard genome sequencing and annotation.</title>
        <authorList>
            <consortium name="The Broad Institute Genomics Platform"/>
            <consortium name="The Broad Institute Genome Sequencing Center for Infectious Disease"/>
            <person name="Wu L."/>
            <person name="Ma J."/>
        </authorList>
    </citation>
    <scope>NUCLEOTIDE SEQUENCE [LARGE SCALE GENOMIC DNA]</scope>
    <source>
        <strain evidence="2 3">JCM 15976</strain>
    </source>
</reference>